<keyword evidence="5" id="KW-1185">Reference proteome</keyword>
<comment type="caution">
    <text evidence="4">The sequence shown here is derived from an EMBL/GenBank/DDBJ whole genome shotgun (WGS) entry which is preliminary data.</text>
</comment>
<proteinExistence type="inferred from homology"/>
<name>A0AAP0LR18_9ROSI</name>
<dbReference type="AlphaFoldDB" id="A0AAP0LR18"/>
<evidence type="ECO:0000313" key="5">
    <source>
        <dbReference type="Proteomes" id="UP001428341"/>
    </source>
</evidence>
<dbReference type="InterPro" id="IPR046431">
    <property type="entry name" value="FAF_dom"/>
</dbReference>
<sequence>MATIVCQGLQSRLESHQLQVLEPRTISLKLSCFVAEKRFHSDDDDEKQISSATAAADDSSSSHCWSFLQAISNNGSKLEATNKETTSTYVHPMDNRSKSTLSEKSLELCTENLGSETGTDIIIEDDGSSSSCGIFSENGGKNIPPRREVELQKCAAAKKVIARNFPPPLTTIRGVASLQVRPHREDGRLIIKATKAPSPRCSLFQAERSHGRLRLSLYKDTISDEQIENDAVAASCGDREDEDEDEDEEEEEEEGDVAVAEGDFDVENDEDMGEEEEEGVNGNYKEFGGKMGIKKKFPRRGTGRCKEGEPDKKGLLNWEALWVATS</sequence>
<gene>
    <name evidence="4" type="ORF">WN944_025697</name>
</gene>
<organism evidence="4 5">
    <name type="scientific">Citrus x changshan-huyou</name>
    <dbReference type="NCBI Taxonomy" id="2935761"/>
    <lineage>
        <taxon>Eukaryota</taxon>
        <taxon>Viridiplantae</taxon>
        <taxon>Streptophyta</taxon>
        <taxon>Embryophyta</taxon>
        <taxon>Tracheophyta</taxon>
        <taxon>Spermatophyta</taxon>
        <taxon>Magnoliopsida</taxon>
        <taxon>eudicotyledons</taxon>
        <taxon>Gunneridae</taxon>
        <taxon>Pentapetalae</taxon>
        <taxon>rosids</taxon>
        <taxon>malvids</taxon>
        <taxon>Sapindales</taxon>
        <taxon>Rutaceae</taxon>
        <taxon>Aurantioideae</taxon>
        <taxon>Citrus</taxon>
    </lineage>
</organism>
<dbReference type="PANTHER" id="PTHR33155">
    <property type="entry name" value="FANTASTIC FOUR-LIKE PROTEIN (DUF3049)"/>
    <property type="match status" value="1"/>
</dbReference>
<evidence type="ECO:0000313" key="4">
    <source>
        <dbReference type="EMBL" id="KAK9182552.1"/>
    </source>
</evidence>
<feature type="region of interest" description="Disordered" evidence="2">
    <location>
        <begin position="228"/>
        <end position="287"/>
    </location>
</feature>
<reference evidence="4 5" key="1">
    <citation type="submission" date="2024-05" db="EMBL/GenBank/DDBJ databases">
        <title>Haplotype-resolved chromosome-level genome assembly of Huyou (Citrus changshanensis).</title>
        <authorList>
            <person name="Miao C."/>
            <person name="Chen W."/>
            <person name="Wu Y."/>
            <person name="Wang L."/>
            <person name="Zhao S."/>
            <person name="Grierson D."/>
            <person name="Xu C."/>
            <person name="Chen K."/>
        </authorList>
    </citation>
    <scope>NUCLEOTIDE SEQUENCE [LARGE SCALE GENOMIC DNA]</scope>
    <source>
        <strain evidence="4">01-14</strain>
        <tissue evidence="4">Leaf</tissue>
    </source>
</reference>
<dbReference type="Pfam" id="PF11250">
    <property type="entry name" value="FAF"/>
    <property type="match status" value="1"/>
</dbReference>
<dbReference type="PANTHER" id="PTHR33155:SF4">
    <property type="entry name" value="PROTEIN FANTASTIC FOUR 3"/>
    <property type="match status" value="1"/>
</dbReference>
<accession>A0AAP0LR18</accession>
<feature type="domain" description="FAF" evidence="3">
    <location>
        <begin position="164"/>
        <end position="217"/>
    </location>
</feature>
<dbReference type="EMBL" id="JBCGBO010000024">
    <property type="protein sequence ID" value="KAK9182552.1"/>
    <property type="molecule type" value="Genomic_DNA"/>
</dbReference>
<feature type="compositionally biased region" description="Acidic residues" evidence="2">
    <location>
        <begin position="239"/>
        <end position="279"/>
    </location>
</feature>
<comment type="similarity">
    <text evidence="1">Belongs to the fantastic four family.</text>
</comment>
<evidence type="ECO:0000256" key="1">
    <source>
        <dbReference type="ARBA" id="ARBA00008690"/>
    </source>
</evidence>
<evidence type="ECO:0000259" key="3">
    <source>
        <dbReference type="Pfam" id="PF11250"/>
    </source>
</evidence>
<protein>
    <recommendedName>
        <fullName evidence="3">FAF domain-containing protein</fullName>
    </recommendedName>
</protein>
<dbReference type="InterPro" id="IPR021410">
    <property type="entry name" value="FAF"/>
</dbReference>
<evidence type="ECO:0000256" key="2">
    <source>
        <dbReference type="SAM" id="MobiDB-lite"/>
    </source>
</evidence>
<dbReference type="Proteomes" id="UP001428341">
    <property type="component" value="Unassembled WGS sequence"/>
</dbReference>